<feature type="region of interest" description="Disordered" evidence="1">
    <location>
        <begin position="74"/>
        <end position="98"/>
    </location>
</feature>
<organism evidence="2">
    <name type="scientific">Gaeumannomyces tritici (strain R3-111a-1)</name>
    <name type="common">Wheat and barley take-all root rot fungus</name>
    <name type="synonym">Gaeumannomyces graminis var. tritici</name>
    <dbReference type="NCBI Taxonomy" id="644352"/>
    <lineage>
        <taxon>Eukaryota</taxon>
        <taxon>Fungi</taxon>
        <taxon>Dikarya</taxon>
        <taxon>Ascomycota</taxon>
        <taxon>Pezizomycotina</taxon>
        <taxon>Sordariomycetes</taxon>
        <taxon>Sordariomycetidae</taxon>
        <taxon>Magnaporthales</taxon>
        <taxon>Magnaporthaceae</taxon>
        <taxon>Gaeumannomyces</taxon>
    </lineage>
</organism>
<evidence type="ECO:0000256" key="1">
    <source>
        <dbReference type="SAM" id="MobiDB-lite"/>
    </source>
</evidence>
<dbReference type="GeneID" id="20349191"/>
<reference evidence="2" key="3">
    <citation type="submission" date="2010-09" db="EMBL/GenBank/DDBJ databases">
        <title>Annotation of Gaeumannomyces graminis var. tritici R3-111a-1.</title>
        <authorList>
            <consortium name="The Broad Institute Genome Sequencing Platform"/>
            <person name="Ma L.-J."/>
            <person name="Dead R."/>
            <person name="Young S.K."/>
            <person name="Zeng Q."/>
            <person name="Gargeya S."/>
            <person name="Fitzgerald M."/>
            <person name="Haas B."/>
            <person name="Abouelleil A."/>
            <person name="Alvarado L."/>
            <person name="Arachchi H.M."/>
            <person name="Berlin A."/>
            <person name="Brown A."/>
            <person name="Chapman S.B."/>
            <person name="Chen Z."/>
            <person name="Dunbar C."/>
            <person name="Freedman E."/>
            <person name="Gearin G."/>
            <person name="Gellesch M."/>
            <person name="Goldberg J."/>
            <person name="Griggs A."/>
            <person name="Gujja S."/>
            <person name="Heiman D."/>
            <person name="Howarth C."/>
            <person name="Larson L."/>
            <person name="Lui A."/>
            <person name="MacDonald P.J.P."/>
            <person name="Mehta T."/>
            <person name="Montmayeur A."/>
            <person name="Murphy C."/>
            <person name="Neiman D."/>
            <person name="Pearson M."/>
            <person name="Priest M."/>
            <person name="Roberts A."/>
            <person name="Saif S."/>
            <person name="Shea T."/>
            <person name="Shenoy N."/>
            <person name="Sisk P."/>
            <person name="Stolte C."/>
            <person name="Sykes S."/>
            <person name="Yandava C."/>
            <person name="Wortman J."/>
            <person name="Nusbaum C."/>
            <person name="Birren B."/>
        </authorList>
    </citation>
    <scope>NUCLEOTIDE SEQUENCE</scope>
    <source>
        <strain evidence="2">R3-111a-1</strain>
    </source>
</reference>
<dbReference type="EMBL" id="GL385398">
    <property type="protein sequence ID" value="EJT74895.1"/>
    <property type="molecule type" value="Genomic_DNA"/>
</dbReference>
<sequence length="98" mass="10974">MAIGQLGQLRNTSLYLFAIGQLGQLRNPSDAHITPHVPAIWLPVFEEAVHLPRKIMRDPPPVFSLRMLPLRKTAEPGHVPRPSMTPSRISLLPLSARR</sequence>
<proteinExistence type="predicted"/>
<evidence type="ECO:0000313" key="2">
    <source>
        <dbReference type="EMBL" id="EJT74895.1"/>
    </source>
</evidence>
<dbReference type="Proteomes" id="UP000006039">
    <property type="component" value="Unassembled WGS sequence"/>
</dbReference>
<dbReference type="RefSeq" id="XP_009224839.1">
    <property type="nucleotide sequence ID" value="XM_009226575.1"/>
</dbReference>
<accession>J3P5E4</accession>
<gene>
    <name evidence="3" type="primary">20349191</name>
    <name evidence="2" type="ORF">GGTG_08733</name>
</gene>
<dbReference type="VEuPathDB" id="FungiDB:GGTG_08733"/>
<dbReference type="EnsemblFungi" id="EJT74895">
    <property type="protein sequence ID" value="EJT74895"/>
    <property type="gene ID" value="GGTG_08733"/>
</dbReference>
<reference evidence="3" key="5">
    <citation type="submission" date="2018-04" db="UniProtKB">
        <authorList>
            <consortium name="EnsemblFungi"/>
        </authorList>
    </citation>
    <scope>IDENTIFICATION</scope>
    <source>
        <strain evidence="3">R3-111a-1</strain>
    </source>
</reference>
<reference evidence="2" key="2">
    <citation type="submission" date="2010-07" db="EMBL/GenBank/DDBJ databases">
        <authorList>
            <consortium name="The Broad Institute Genome Sequencing Platform"/>
            <consortium name="Broad Institute Genome Sequencing Center for Infectious Disease"/>
            <person name="Ma L.-J."/>
            <person name="Dead R."/>
            <person name="Young S."/>
            <person name="Zeng Q."/>
            <person name="Koehrsen M."/>
            <person name="Alvarado L."/>
            <person name="Berlin A."/>
            <person name="Chapman S.B."/>
            <person name="Chen Z."/>
            <person name="Freedman E."/>
            <person name="Gellesch M."/>
            <person name="Goldberg J."/>
            <person name="Griggs A."/>
            <person name="Gujja S."/>
            <person name="Heilman E.R."/>
            <person name="Heiman D."/>
            <person name="Hepburn T."/>
            <person name="Howarth C."/>
            <person name="Jen D."/>
            <person name="Larson L."/>
            <person name="Mehta T."/>
            <person name="Neiman D."/>
            <person name="Pearson M."/>
            <person name="Roberts A."/>
            <person name="Saif S."/>
            <person name="Shea T."/>
            <person name="Shenoy N."/>
            <person name="Sisk P."/>
            <person name="Stolte C."/>
            <person name="Sykes S."/>
            <person name="Walk T."/>
            <person name="White J."/>
            <person name="Yandava C."/>
            <person name="Haas B."/>
            <person name="Nusbaum C."/>
            <person name="Birren B."/>
        </authorList>
    </citation>
    <scope>NUCLEOTIDE SEQUENCE</scope>
    <source>
        <strain evidence="2">R3-111a-1</strain>
    </source>
</reference>
<name>J3P5E4_GAET3</name>
<keyword evidence="4" id="KW-1185">Reference proteome</keyword>
<reference evidence="4" key="1">
    <citation type="submission" date="2010-07" db="EMBL/GenBank/DDBJ databases">
        <title>The genome sequence of Gaeumannomyces graminis var. tritici strain R3-111a-1.</title>
        <authorList>
            <consortium name="The Broad Institute Genome Sequencing Platform"/>
            <person name="Ma L.-J."/>
            <person name="Dead R."/>
            <person name="Young S."/>
            <person name="Zeng Q."/>
            <person name="Koehrsen M."/>
            <person name="Alvarado L."/>
            <person name="Berlin A."/>
            <person name="Chapman S.B."/>
            <person name="Chen Z."/>
            <person name="Freedman E."/>
            <person name="Gellesch M."/>
            <person name="Goldberg J."/>
            <person name="Griggs A."/>
            <person name="Gujja S."/>
            <person name="Heilman E.R."/>
            <person name="Heiman D."/>
            <person name="Hepburn T."/>
            <person name="Howarth C."/>
            <person name="Jen D."/>
            <person name="Larson L."/>
            <person name="Mehta T."/>
            <person name="Neiman D."/>
            <person name="Pearson M."/>
            <person name="Roberts A."/>
            <person name="Saif S."/>
            <person name="Shea T."/>
            <person name="Shenoy N."/>
            <person name="Sisk P."/>
            <person name="Stolte C."/>
            <person name="Sykes S."/>
            <person name="Walk T."/>
            <person name="White J."/>
            <person name="Yandava C."/>
            <person name="Haas B."/>
            <person name="Nusbaum C."/>
            <person name="Birren B."/>
        </authorList>
    </citation>
    <scope>NUCLEOTIDE SEQUENCE [LARGE SCALE GENOMIC DNA]</scope>
    <source>
        <strain evidence="4">R3-111a-1</strain>
    </source>
</reference>
<evidence type="ECO:0000313" key="4">
    <source>
        <dbReference type="Proteomes" id="UP000006039"/>
    </source>
</evidence>
<reference evidence="3" key="4">
    <citation type="journal article" date="2015" name="G3 (Bethesda)">
        <title>Genome sequences of three phytopathogenic species of the Magnaporthaceae family of fungi.</title>
        <authorList>
            <person name="Okagaki L.H."/>
            <person name="Nunes C.C."/>
            <person name="Sailsbery J."/>
            <person name="Clay B."/>
            <person name="Brown D."/>
            <person name="John T."/>
            <person name="Oh Y."/>
            <person name="Young N."/>
            <person name="Fitzgerald M."/>
            <person name="Haas B.J."/>
            <person name="Zeng Q."/>
            <person name="Young S."/>
            <person name="Adiconis X."/>
            <person name="Fan L."/>
            <person name="Levin J.Z."/>
            <person name="Mitchell T.K."/>
            <person name="Okubara P.A."/>
            <person name="Farman M.L."/>
            <person name="Kohn L.M."/>
            <person name="Birren B."/>
            <person name="Ma L.-J."/>
            <person name="Dean R.A."/>
        </authorList>
    </citation>
    <scope>NUCLEOTIDE SEQUENCE</scope>
    <source>
        <strain evidence="3">R3-111a-1</strain>
    </source>
</reference>
<dbReference type="AlphaFoldDB" id="J3P5E4"/>
<evidence type="ECO:0000313" key="3">
    <source>
        <dbReference type="EnsemblFungi" id="EJT74895"/>
    </source>
</evidence>
<protein>
    <submittedName>
        <fullName evidence="2 3">Uncharacterized protein</fullName>
    </submittedName>
</protein>
<dbReference type="HOGENOM" id="CLU_2333719_0_0_1"/>